<feature type="binding site" evidence="1">
    <location>
        <position position="171"/>
    </location>
    <ligand>
        <name>Zn(2+)</name>
        <dbReference type="ChEBI" id="CHEBI:29105"/>
    </ligand>
</feature>
<sequence length="237" mass="28080">MTNIFVQVENFEKKKYYELAPKWRYRYTSDLSETVKIFSGQKAAQNNNWKLKGALKKKIEENLKHVIIFRVVDFFNRINLIYGTVCEYCTKESCPTMSGGPKFEYLWADGKEYKKPTALPAPEYISLLMEWIESQINDEHVFPVTVDVPFPKTFHSLCKKILTRLFRVFVHVYIHHFDRVVAIGAEAHVNTCYKHFYYFILQFELVPQKELEPLRDMTAKICHEVPDSVFQNHNHQK</sequence>
<dbReference type="PANTHER" id="PTHR22599">
    <property type="entry name" value="MPS ONE BINDER KINASE ACTIVATOR-LIKE MOB"/>
    <property type="match status" value="1"/>
</dbReference>
<dbReference type="SMART" id="SM01388">
    <property type="entry name" value="Mob1_phocein"/>
    <property type="match status" value="1"/>
</dbReference>
<comment type="caution">
    <text evidence="2">The sequence shown here is derived from an EMBL/GenBank/DDBJ whole genome shotgun (WGS) entry which is preliminary data.</text>
</comment>
<evidence type="ECO:0000256" key="1">
    <source>
        <dbReference type="PIRSR" id="PIRSR605301-1"/>
    </source>
</evidence>
<feature type="binding site" evidence="1">
    <location>
        <position position="94"/>
    </location>
    <ligand>
        <name>Zn(2+)</name>
        <dbReference type="ChEBI" id="CHEBI:29105"/>
    </ligand>
</feature>
<dbReference type="Proteomes" id="UP001497623">
    <property type="component" value="Unassembled WGS sequence"/>
</dbReference>
<keyword evidence="1" id="KW-0862">Zinc</keyword>
<dbReference type="Gene3D" id="1.20.140.30">
    <property type="entry name" value="MOB kinase activator"/>
    <property type="match status" value="1"/>
</dbReference>
<feature type="binding site" evidence="1">
    <location>
        <position position="176"/>
    </location>
    <ligand>
        <name>Zn(2+)</name>
        <dbReference type="ChEBI" id="CHEBI:29105"/>
    </ligand>
</feature>
<keyword evidence="1" id="KW-0479">Metal-binding</keyword>
<protein>
    <submittedName>
        <fullName evidence="2">Uncharacterized protein</fullName>
    </submittedName>
</protein>
<dbReference type="InterPro" id="IPR005301">
    <property type="entry name" value="MOB_kinase_act_fam"/>
</dbReference>
<gene>
    <name evidence="2" type="ORF">MNOR_LOCUS21040</name>
</gene>
<dbReference type="AlphaFoldDB" id="A0AAV2RA32"/>
<accession>A0AAV2RA32</accession>
<organism evidence="2 3">
    <name type="scientific">Meganyctiphanes norvegica</name>
    <name type="common">Northern krill</name>
    <name type="synonym">Thysanopoda norvegica</name>
    <dbReference type="NCBI Taxonomy" id="48144"/>
    <lineage>
        <taxon>Eukaryota</taxon>
        <taxon>Metazoa</taxon>
        <taxon>Ecdysozoa</taxon>
        <taxon>Arthropoda</taxon>
        <taxon>Crustacea</taxon>
        <taxon>Multicrustacea</taxon>
        <taxon>Malacostraca</taxon>
        <taxon>Eumalacostraca</taxon>
        <taxon>Eucarida</taxon>
        <taxon>Euphausiacea</taxon>
        <taxon>Euphausiidae</taxon>
        <taxon>Meganyctiphanes</taxon>
    </lineage>
</organism>
<name>A0AAV2RA32_MEGNR</name>
<reference evidence="2 3" key="1">
    <citation type="submission" date="2024-05" db="EMBL/GenBank/DDBJ databases">
        <authorList>
            <person name="Wallberg A."/>
        </authorList>
    </citation>
    <scope>NUCLEOTIDE SEQUENCE [LARGE SCALE GENOMIC DNA]</scope>
</reference>
<evidence type="ECO:0000313" key="3">
    <source>
        <dbReference type="Proteomes" id="UP001497623"/>
    </source>
</evidence>
<evidence type="ECO:0000313" key="2">
    <source>
        <dbReference type="EMBL" id="CAL4116741.1"/>
    </source>
</evidence>
<dbReference type="InterPro" id="IPR036703">
    <property type="entry name" value="MOB_kinase_act_sf"/>
</dbReference>
<dbReference type="SUPFAM" id="SSF101152">
    <property type="entry name" value="Mob1/phocein"/>
    <property type="match status" value="1"/>
</dbReference>
<dbReference type="EMBL" id="CAXKWB010016637">
    <property type="protein sequence ID" value="CAL4116741.1"/>
    <property type="molecule type" value="Genomic_DNA"/>
</dbReference>
<keyword evidence="3" id="KW-1185">Reference proteome</keyword>
<feature type="binding site" evidence="1">
    <location>
        <position position="89"/>
    </location>
    <ligand>
        <name>Zn(2+)</name>
        <dbReference type="ChEBI" id="CHEBI:29105"/>
    </ligand>
</feature>
<dbReference type="Pfam" id="PF03637">
    <property type="entry name" value="Mob1_phocein"/>
    <property type="match status" value="1"/>
</dbReference>
<proteinExistence type="predicted"/>